<dbReference type="Proteomes" id="UP000438983">
    <property type="component" value="Chromosome"/>
</dbReference>
<keyword evidence="4" id="KW-0804">Transcription</keyword>
<evidence type="ECO:0000256" key="4">
    <source>
        <dbReference type="ARBA" id="ARBA00023163"/>
    </source>
</evidence>
<evidence type="ECO:0000256" key="2">
    <source>
        <dbReference type="ARBA" id="ARBA00023015"/>
    </source>
</evidence>
<accession>A0A6I6LQ62</accession>
<sequence>MRQPNLTDVALFAAVVDAGGFRAAANKRGLSASSLSDCMRRLESDVGLRLLNRTTRSVTPTAAGERLLERLRPALRQIDDAFNDLDDEAHRPVGTLKLNVPVPVARFLLPDLLARFLRLYPGVSVEVMMDNTFIDVTAGGFDAGVRYEESLARDTIAVPIGPRRQRFVAAAAPAYLAARGTPRHPEELSGHELLGHRFESGKVGVFEFEKNGRILRIPPRGQLLTSSHDLKTRSAINGLGIIYTFEDFLREPLADGRLVPILEDWWQHFDGPYLYYHGRHHMPLPLRAFVDFIKTQAPQSAANDHA</sequence>
<dbReference type="Pfam" id="PF00126">
    <property type="entry name" value="HTH_1"/>
    <property type="match status" value="1"/>
</dbReference>
<evidence type="ECO:0000256" key="1">
    <source>
        <dbReference type="ARBA" id="ARBA00009437"/>
    </source>
</evidence>
<dbReference type="OrthoDB" id="9813056at2"/>
<keyword evidence="2" id="KW-0805">Transcription regulation</keyword>
<reference evidence="6 7" key="1">
    <citation type="submission" date="2019-12" db="EMBL/GenBank/DDBJ databases">
        <title>Complete genome sequence of Pseudomonas stutzeri.</title>
        <authorList>
            <person name="Lim S.R."/>
            <person name="Kim J.H."/>
        </authorList>
    </citation>
    <scope>NUCLEOTIDE SEQUENCE [LARGE SCALE GENOMIC DNA]</scope>
    <source>
        <strain evidence="6 7">PM101005</strain>
    </source>
</reference>
<proteinExistence type="inferred from homology"/>
<dbReference type="SUPFAM" id="SSF53850">
    <property type="entry name" value="Periplasmic binding protein-like II"/>
    <property type="match status" value="1"/>
</dbReference>
<dbReference type="AlphaFoldDB" id="A0A6I6LQ62"/>
<name>A0A6I6LQ62_STUST</name>
<keyword evidence="3" id="KW-0238">DNA-binding</keyword>
<dbReference type="Gene3D" id="3.40.190.290">
    <property type="match status" value="1"/>
</dbReference>
<feature type="domain" description="HTH lysR-type" evidence="5">
    <location>
        <begin position="4"/>
        <end position="61"/>
    </location>
</feature>
<protein>
    <submittedName>
        <fullName evidence="6">LysR family transcriptional regulator</fullName>
    </submittedName>
</protein>
<dbReference type="FunFam" id="1.10.10.10:FF:000001">
    <property type="entry name" value="LysR family transcriptional regulator"/>
    <property type="match status" value="1"/>
</dbReference>
<comment type="similarity">
    <text evidence="1">Belongs to the LysR transcriptional regulatory family.</text>
</comment>
<evidence type="ECO:0000313" key="6">
    <source>
        <dbReference type="EMBL" id="QGZ31433.1"/>
    </source>
</evidence>
<evidence type="ECO:0000259" key="5">
    <source>
        <dbReference type="PROSITE" id="PS50931"/>
    </source>
</evidence>
<dbReference type="GO" id="GO:0003677">
    <property type="term" value="F:DNA binding"/>
    <property type="evidence" value="ECO:0007669"/>
    <property type="project" value="UniProtKB-KW"/>
</dbReference>
<dbReference type="PROSITE" id="PS50931">
    <property type="entry name" value="HTH_LYSR"/>
    <property type="match status" value="1"/>
</dbReference>
<dbReference type="EMBL" id="CP046902">
    <property type="protein sequence ID" value="QGZ31433.1"/>
    <property type="molecule type" value="Genomic_DNA"/>
</dbReference>
<dbReference type="PANTHER" id="PTHR30537:SF5">
    <property type="entry name" value="HTH-TYPE TRANSCRIPTIONAL ACTIVATOR TTDR-RELATED"/>
    <property type="match status" value="1"/>
</dbReference>
<gene>
    <name evidence="6" type="ORF">GQA94_15680</name>
</gene>
<dbReference type="InterPro" id="IPR058163">
    <property type="entry name" value="LysR-type_TF_proteobact-type"/>
</dbReference>
<dbReference type="InterPro" id="IPR000847">
    <property type="entry name" value="LysR_HTH_N"/>
</dbReference>
<organism evidence="6 7">
    <name type="scientific">Stutzerimonas stutzeri</name>
    <name type="common">Pseudomonas stutzeri</name>
    <dbReference type="NCBI Taxonomy" id="316"/>
    <lineage>
        <taxon>Bacteria</taxon>
        <taxon>Pseudomonadati</taxon>
        <taxon>Pseudomonadota</taxon>
        <taxon>Gammaproteobacteria</taxon>
        <taxon>Pseudomonadales</taxon>
        <taxon>Pseudomonadaceae</taxon>
        <taxon>Stutzerimonas</taxon>
    </lineage>
</organism>
<dbReference type="GO" id="GO:0003700">
    <property type="term" value="F:DNA-binding transcription factor activity"/>
    <property type="evidence" value="ECO:0007669"/>
    <property type="project" value="InterPro"/>
</dbReference>
<evidence type="ECO:0000256" key="3">
    <source>
        <dbReference type="ARBA" id="ARBA00023125"/>
    </source>
</evidence>
<dbReference type="PANTHER" id="PTHR30537">
    <property type="entry name" value="HTH-TYPE TRANSCRIPTIONAL REGULATOR"/>
    <property type="match status" value="1"/>
</dbReference>
<dbReference type="InterPro" id="IPR036388">
    <property type="entry name" value="WH-like_DNA-bd_sf"/>
</dbReference>
<dbReference type="SUPFAM" id="SSF46785">
    <property type="entry name" value="Winged helix' DNA-binding domain"/>
    <property type="match status" value="1"/>
</dbReference>
<dbReference type="Pfam" id="PF03466">
    <property type="entry name" value="LysR_substrate"/>
    <property type="match status" value="1"/>
</dbReference>
<dbReference type="InterPro" id="IPR036390">
    <property type="entry name" value="WH_DNA-bd_sf"/>
</dbReference>
<dbReference type="InterPro" id="IPR005119">
    <property type="entry name" value="LysR_subst-bd"/>
</dbReference>
<dbReference type="Gene3D" id="1.10.10.10">
    <property type="entry name" value="Winged helix-like DNA-binding domain superfamily/Winged helix DNA-binding domain"/>
    <property type="match status" value="1"/>
</dbReference>
<evidence type="ECO:0000313" key="7">
    <source>
        <dbReference type="Proteomes" id="UP000438983"/>
    </source>
</evidence>
<dbReference type="RefSeq" id="WP_158188894.1">
    <property type="nucleotide sequence ID" value="NZ_CP046902.1"/>
</dbReference>